<evidence type="ECO:0000259" key="1">
    <source>
        <dbReference type="Pfam" id="PF20068"/>
    </source>
</evidence>
<protein>
    <submittedName>
        <fullName evidence="2">Amphi-Trp domain-containing protein</fullName>
    </submittedName>
</protein>
<dbReference type="EMBL" id="FTMN01000005">
    <property type="protein sequence ID" value="SIQ48818.1"/>
    <property type="molecule type" value="Genomic_DNA"/>
</dbReference>
<reference evidence="2 3" key="1">
    <citation type="submission" date="2017-01" db="EMBL/GenBank/DDBJ databases">
        <authorList>
            <person name="Mah S.A."/>
            <person name="Swanson W.J."/>
            <person name="Moy G.W."/>
            <person name="Vacquier V.D."/>
        </authorList>
    </citation>
    <scope>NUCLEOTIDE SEQUENCE [LARGE SCALE GENOMIC DNA]</scope>
    <source>
        <strain evidence="2 3">DSM 7027</strain>
    </source>
</reference>
<dbReference type="NCBIfam" id="TIGR04354">
    <property type="entry name" value="amphi-Trp"/>
    <property type="match status" value="1"/>
</dbReference>
<sequence>MAAKNEFVYESYQDGKTIQTLLKSIARGLGKGKLEFSDGDTDLVLTPEGLLHLKVSASEDETRNQLNIRIRWEEHPRELSEDMLKVK</sequence>
<name>A0A1N6T617_9GAMM</name>
<proteinExistence type="predicted"/>
<evidence type="ECO:0000313" key="2">
    <source>
        <dbReference type="EMBL" id="SIQ48818.1"/>
    </source>
</evidence>
<dbReference type="AlphaFoldDB" id="A0A1N6T617"/>
<feature type="domain" description="Amphi-Trp" evidence="1">
    <location>
        <begin position="2"/>
        <end position="81"/>
    </location>
</feature>
<dbReference type="Proteomes" id="UP000186895">
    <property type="component" value="Unassembled WGS sequence"/>
</dbReference>
<dbReference type="eggNOG" id="ENOG5033DZF">
    <property type="taxonomic scope" value="Bacteria"/>
</dbReference>
<evidence type="ECO:0000313" key="3">
    <source>
        <dbReference type="Proteomes" id="UP000186895"/>
    </source>
</evidence>
<keyword evidence="3" id="KW-1185">Reference proteome</keyword>
<gene>
    <name evidence="2" type="ORF">SAMN05421647_105155</name>
</gene>
<dbReference type="Pfam" id="PF20068">
    <property type="entry name" value="Amphi-Trp"/>
    <property type="match status" value="1"/>
</dbReference>
<dbReference type="RefSeq" id="WP_010324937.1">
    <property type="nucleotide sequence ID" value="NZ_FTMN01000005.1"/>
</dbReference>
<dbReference type="STRING" id="49186.SAMN05421647_105155"/>
<dbReference type="InterPro" id="IPR027598">
    <property type="entry name" value="Amphi-Trp_dom"/>
</dbReference>
<organism evidence="2 3">
    <name type="scientific">Marinobacterium stanieri</name>
    <dbReference type="NCBI Taxonomy" id="49186"/>
    <lineage>
        <taxon>Bacteria</taxon>
        <taxon>Pseudomonadati</taxon>
        <taxon>Pseudomonadota</taxon>
        <taxon>Gammaproteobacteria</taxon>
        <taxon>Oceanospirillales</taxon>
        <taxon>Oceanospirillaceae</taxon>
        <taxon>Marinobacterium</taxon>
    </lineage>
</organism>
<accession>A0A1N6T617</accession>